<comment type="caution">
    <text evidence="1">The sequence shown here is derived from an EMBL/GenBank/DDBJ whole genome shotgun (WGS) entry which is preliminary data.</text>
</comment>
<accession>A0A1D2MMH8</accession>
<reference evidence="1 2" key="1">
    <citation type="journal article" date="2016" name="Genome Biol. Evol.">
        <title>Gene Family Evolution Reflects Adaptation to Soil Environmental Stressors in the Genome of the Collembolan Orchesella cincta.</title>
        <authorList>
            <person name="Faddeeva-Vakhrusheva A."/>
            <person name="Derks M.F."/>
            <person name="Anvar S.Y."/>
            <person name="Agamennone V."/>
            <person name="Suring W."/>
            <person name="Smit S."/>
            <person name="van Straalen N.M."/>
            <person name="Roelofs D."/>
        </authorList>
    </citation>
    <scope>NUCLEOTIDE SEQUENCE [LARGE SCALE GENOMIC DNA]</scope>
    <source>
        <tissue evidence="1">Mixed pool</tissue>
    </source>
</reference>
<name>A0A1D2MMH8_ORCCI</name>
<dbReference type="EMBL" id="LJIJ01000837">
    <property type="protein sequence ID" value="ODM94239.1"/>
    <property type="molecule type" value="Genomic_DNA"/>
</dbReference>
<gene>
    <name evidence="1" type="ORF">Ocin01_12440</name>
</gene>
<evidence type="ECO:0000313" key="1">
    <source>
        <dbReference type="EMBL" id="ODM94239.1"/>
    </source>
</evidence>
<dbReference type="AlphaFoldDB" id="A0A1D2MMH8"/>
<sequence length="586" mass="69112">MHHCGLATSIDKDKPRDDEKLYQQFLVEQKKLLKTDPKTDDDGCRYLSGLTRLNGSRYFLYDTIHRKDIETNITVARKFCKDLENDGRTGKWRLARIEKLTTFLWMDYHFNYTTNLFENSDGEPLKFTSVLLYRHFRPMGIGAHEIFDAKLFNFKLAKAKNAHQCLALALPWPNESERKKYPNQSFGWQTSFDERACWATQKIKPLCENLEPECNSKENFVKNRNFNYFPIEGKVQEDYTDDGVWLFANRRFIVNLKSRNKSESKEFCESLGTKLYTPHIDDSCLIPYLKLWNLRLTTFHFWTSLKANFTEEKKTSRMRYENGTQFSLQYKDAIGPVVLNATKGRTSGDEDRQWIIDQMQIITNQSNTLQDKYSNLCVTANWAYEYPNETSWTNNTKWNFLAFAFSSCKLYMGTICEPLVVEHKGKHECNWKKGWTDNYELAINYTAVIKFGFEESKIYRSTYKQQFGQHICQTPDNVKAGIDFENSFDTLDYHLITVNQLESGEYYYYDYLEPYWVIDHRVPEEDWFKNATIDTEGCLVSQATRIDNAVGDQIAFKREVKIVNCLEWHFYICGPEEFDAWVHEEL</sequence>
<organism evidence="1 2">
    <name type="scientific">Orchesella cincta</name>
    <name type="common">Springtail</name>
    <name type="synonym">Podura cincta</name>
    <dbReference type="NCBI Taxonomy" id="48709"/>
    <lineage>
        <taxon>Eukaryota</taxon>
        <taxon>Metazoa</taxon>
        <taxon>Ecdysozoa</taxon>
        <taxon>Arthropoda</taxon>
        <taxon>Hexapoda</taxon>
        <taxon>Collembola</taxon>
        <taxon>Entomobryomorpha</taxon>
        <taxon>Entomobryoidea</taxon>
        <taxon>Orchesellidae</taxon>
        <taxon>Orchesellinae</taxon>
        <taxon>Orchesella</taxon>
    </lineage>
</organism>
<evidence type="ECO:0000313" key="2">
    <source>
        <dbReference type="Proteomes" id="UP000094527"/>
    </source>
</evidence>
<protein>
    <submittedName>
        <fullName evidence="1">Uncharacterized protein</fullName>
    </submittedName>
</protein>
<dbReference type="Proteomes" id="UP000094527">
    <property type="component" value="Unassembled WGS sequence"/>
</dbReference>
<keyword evidence="2" id="KW-1185">Reference proteome</keyword>
<proteinExistence type="predicted"/>